<reference evidence="3" key="2">
    <citation type="submission" date="2013-12" db="EMBL/GenBank/DDBJ databases">
        <authorList>
            <person name="Yu Y."/>
            <person name="Lee S."/>
            <person name="de Baynast K."/>
            <person name="Wissotski M."/>
            <person name="Liu L."/>
            <person name="Talag J."/>
            <person name="Goicoechea J."/>
            <person name="Angelova A."/>
            <person name="Jetty R."/>
            <person name="Kudrna D."/>
            <person name="Golser W."/>
            <person name="Rivera L."/>
            <person name="Zhang J."/>
            <person name="Wing R."/>
        </authorList>
    </citation>
    <scope>NUCLEOTIDE SEQUENCE</scope>
</reference>
<dbReference type="PANTHER" id="PTHR34145:SF52">
    <property type="entry name" value="OS02G0105800 PROTEIN"/>
    <property type="match status" value="1"/>
</dbReference>
<organism evidence="2 3">
    <name type="scientific">Leersia perrieri</name>
    <dbReference type="NCBI Taxonomy" id="77586"/>
    <lineage>
        <taxon>Eukaryota</taxon>
        <taxon>Viridiplantae</taxon>
        <taxon>Streptophyta</taxon>
        <taxon>Embryophyta</taxon>
        <taxon>Tracheophyta</taxon>
        <taxon>Spermatophyta</taxon>
        <taxon>Magnoliopsida</taxon>
        <taxon>Liliopsida</taxon>
        <taxon>Poales</taxon>
        <taxon>Poaceae</taxon>
        <taxon>BOP clade</taxon>
        <taxon>Oryzoideae</taxon>
        <taxon>Oryzeae</taxon>
        <taxon>Oryzinae</taxon>
        <taxon>Leersia</taxon>
    </lineage>
</organism>
<dbReference type="InterPro" id="IPR055357">
    <property type="entry name" value="LRR_At1g61320_AtMIF1"/>
</dbReference>
<sequence>MERPDPPADRILCSVRRPLLPWGCSARKRRRSSVAYAGGESYSLGDIWLRIHSLMPMRDAARSACTSQAFLRSWRCHPNLTLNRNTLSLNPFKERKGDFVCKIDSVLRNHSSIGLKILHLDLHDDPGTFVYVDSWLQVAVTPGIEELMLMLYEKYNLPCSLLSDGVRNSIRYLRLQNCAFHPTVELGPLRSLTSLRLQSVNITGDELECLISNTLALEQLQLSSCENIIFLKIPCVLQQLKSLSVKACQKRIEIEIEAPNLYCIYFYRVKIKFLPRGALLMKDFTLHCRNSFYYARAKLLSVMPNLETLLLLSFAEVVNTPMLPTKLFYLKHLTIQIITGGAFSPSYDYFSLVSFLDASPSLETLILDVSQGRMEHESVFGGSSHLRQLPELRLDCLKRVKILGFCSAKGLVELTCCILKNAVSLEHIVLNTLCEGGCCSELDNGPSLPIGRLLEEAFRAVSAIRLYIENEVPPSVKLTVVEPCARCHSSMVVPDAS</sequence>
<reference evidence="2" key="3">
    <citation type="submission" date="2015-04" db="UniProtKB">
        <authorList>
            <consortium name="EnsemblPlants"/>
        </authorList>
    </citation>
    <scope>IDENTIFICATION</scope>
</reference>
<evidence type="ECO:0000259" key="1">
    <source>
        <dbReference type="Pfam" id="PF23622"/>
    </source>
</evidence>
<feature type="domain" description="At1g61320/AtMIF1 LRR" evidence="1">
    <location>
        <begin position="106"/>
        <end position="485"/>
    </location>
</feature>
<dbReference type="AlphaFoldDB" id="A0A0D9WCB9"/>
<evidence type="ECO:0000313" key="2">
    <source>
        <dbReference type="EnsemblPlants" id="LPERR05G01880.1"/>
    </source>
</evidence>
<dbReference type="Pfam" id="PF23622">
    <property type="entry name" value="LRR_At1g61320_AtMIF1"/>
    <property type="match status" value="1"/>
</dbReference>
<dbReference type="eggNOG" id="ENOG502RRQG">
    <property type="taxonomic scope" value="Eukaryota"/>
</dbReference>
<dbReference type="Proteomes" id="UP000032180">
    <property type="component" value="Chromosome 5"/>
</dbReference>
<keyword evidence="3" id="KW-1185">Reference proteome</keyword>
<protein>
    <recommendedName>
        <fullName evidence="1">At1g61320/AtMIF1 LRR domain-containing protein</fullName>
    </recommendedName>
</protein>
<accession>A0A0D9WCB9</accession>
<proteinExistence type="predicted"/>
<dbReference type="Gene3D" id="3.80.10.10">
    <property type="entry name" value="Ribonuclease Inhibitor"/>
    <property type="match status" value="1"/>
</dbReference>
<dbReference type="Gramene" id="LPERR05G01880.1">
    <property type="protein sequence ID" value="LPERR05G01880.1"/>
    <property type="gene ID" value="LPERR05G01880"/>
</dbReference>
<dbReference type="EnsemblPlants" id="LPERR05G01880.1">
    <property type="protein sequence ID" value="LPERR05G01880.1"/>
    <property type="gene ID" value="LPERR05G01880"/>
</dbReference>
<dbReference type="PANTHER" id="PTHR34145">
    <property type="entry name" value="OS02G0105600 PROTEIN"/>
    <property type="match status" value="1"/>
</dbReference>
<dbReference type="SUPFAM" id="SSF52058">
    <property type="entry name" value="L domain-like"/>
    <property type="match status" value="1"/>
</dbReference>
<dbReference type="InterPro" id="IPR032675">
    <property type="entry name" value="LRR_dom_sf"/>
</dbReference>
<reference evidence="2 3" key="1">
    <citation type="submission" date="2012-08" db="EMBL/GenBank/DDBJ databases">
        <title>Oryza genome evolution.</title>
        <authorList>
            <person name="Wing R.A."/>
        </authorList>
    </citation>
    <scope>NUCLEOTIDE SEQUENCE</scope>
</reference>
<evidence type="ECO:0000313" key="3">
    <source>
        <dbReference type="Proteomes" id="UP000032180"/>
    </source>
</evidence>
<dbReference type="InterPro" id="IPR053772">
    <property type="entry name" value="At1g61320/At1g61330-like"/>
</dbReference>
<name>A0A0D9WCB9_9ORYZ</name>